<protein>
    <submittedName>
        <fullName evidence="2">Uncharacterized protein</fullName>
    </submittedName>
</protein>
<evidence type="ECO:0000313" key="2">
    <source>
        <dbReference type="WBParaSite" id="jg6272"/>
    </source>
</evidence>
<proteinExistence type="predicted"/>
<dbReference type="WBParaSite" id="jg6272">
    <property type="protein sequence ID" value="jg6272"/>
    <property type="gene ID" value="jg6272"/>
</dbReference>
<reference evidence="2" key="1">
    <citation type="submission" date="2022-11" db="UniProtKB">
        <authorList>
            <consortium name="WormBaseParasite"/>
        </authorList>
    </citation>
    <scope>IDENTIFICATION</scope>
</reference>
<name>A0A915EH44_9BILA</name>
<organism evidence="1 2">
    <name type="scientific">Ditylenchus dipsaci</name>
    <dbReference type="NCBI Taxonomy" id="166011"/>
    <lineage>
        <taxon>Eukaryota</taxon>
        <taxon>Metazoa</taxon>
        <taxon>Ecdysozoa</taxon>
        <taxon>Nematoda</taxon>
        <taxon>Chromadorea</taxon>
        <taxon>Rhabditida</taxon>
        <taxon>Tylenchina</taxon>
        <taxon>Tylenchomorpha</taxon>
        <taxon>Sphaerularioidea</taxon>
        <taxon>Anguinidae</taxon>
        <taxon>Anguininae</taxon>
        <taxon>Ditylenchus</taxon>
    </lineage>
</organism>
<keyword evidence="1" id="KW-1185">Reference proteome</keyword>
<accession>A0A915EH44</accession>
<dbReference type="Proteomes" id="UP000887574">
    <property type="component" value="Unplaced"/>
</dbReference>
<sequence length="318" mass="37198">MEGSIFWNVQLPTNLKKFIGSAQLHRQQVKQFRDSENEKSLLSHKLDKWINDLEKVLALLEQWHSTLNAGKESRRMSILRRECFPFFREFLFDNHAQLHVINLDGESVKFPADVNVLLLEQKGPSEFVWKVEEAIHRIISENYEKHSENRDLHKLDYKVSKQLDDYVHKSSFVSACKHIADHQPQLNHTNFWLELKGTAQRVELRLDFVPHVPTLSIIDASFSTNWAAGKIPIFCGNMQHCRWRVRSLSSILFSSIHYINCHHFLKQEVFETIIQASQQNSVLMIFEHFDQLHSNAMDALFAQFEGINRGECFLTSKL</sequence>
<evidence type="ECO:0000313" key="1">
    <source>
        <dbReference type="Proteomes" id="UP000887574"/>
    </source>
</evidence>
<dbReference type="AlphaFoldDB" id="A0A915EH44"/>